<dbReference type="PANTHER" id="PTHR33221:SF2">
    <property type="entry name" value="TRANSCRIPTIONAL REGULATOR"/>
    <property type="match status" value="1"/>
</dbReference>
<gene>
    <name evidence="1" type="ORF">ABW22_04490</name>
</gene>
<dbReference type="InterPro" id="IPR036388">
    <property type="entry name" value="WH-like_DNA-bd_sf"/>
</dbReference>
<dbReference type="GO" id="GO:0003700">
    <property type="term" value="F:DNA-binding transcription factor activity"/>
    <property type="evidence" value="ECO:0007669"/>
    <property type="project" value="TreeGrafter"/>
</dbReference>
<evidence type="ECO:0000313" key="2">
    <source>
        <dbReference type="Proteomes" id="UP000064243"/>
    </source>
</evidence>
<dbReference type="SUPFAM" id="SSF46785">
    <property type="entry name" value="Winged helix' DNA-binding domain"/>
    <property type="match status" value="1"/>
</dbReference>
<dbReference type="OrthoDB" id="9800519at2"/>
<dbReference type="GO" id="GO:0005829">
    <property type="term" value="C:cytosol"/>
    <property type="evidence" value="ECO:0007669"/>
    <property type="project" value="TreeGrafter"/>
</dbReference>
<dbReference type="Gene3D" id="1.10.10.10">
    <property type="entry name" value="Winged helix-like DNA-binding domain superfamily/Winged helix DNA-binding domain"/>
    <property type="match status" value="1"/>
</dbReference>
<dbReference type="AlphaFoldDB" id="A0A106BRP2"/>
<sequence>MILSRTSQYAVQALIYMATQSSATPVLNKDIAAQLGVPAPYLAKILQGLAKGNLLFSFRGRLGGFCLREEGHKITLMQILLLTEGPAFTESCLLGLKKCSDETACPLHFRWVPVKKKIIDMLQDTTLEKLAKAVESGKYRLADVPGMLFEQAKA</sequence>
<organism evidence="1 2">
    <name type="scientific">Thiobacillus denitrificans</name>
    <dbReference type="NCBI Taxonomy" id="36861"/>
    <lineage>
        <taxon>Bacteria</taxon>
        <taxon>Pseudomonadati</taxon>
        <taxon>Pseudomonadota</taxon>
        <taxon>Betaproteobacteria</taxon>
        <taxon>Nitrosomonadales</taxon>
        <taxon>Thiobacillaceae</taxon>
        <taxon>Thiobacillus</taxon>
    </lineage>
</organism>
<name>A0A106BRP2_THIDE</name>
<dbReference type="PROSITE" id="PS51197">
    <property type="entry name" value="HTH_RRF2_2"/>
    <property type="match status" value="1"/>
</dbReference>
<keyword evidence="2" id="KW-1185">Reference proteome</keyword>
<dbReference type="NCBIfam" id="TIGR00738">
    <property type="entry name" value="rrf2_super"/>
    <property type="match status" value="1"/>
</dbReference>
<protein>
    <submittedName>
        <fullName evidence="1">Rrf2 family transcriptional regulator</fullName>
    </submittedName>
</protein>
<proteinExistence type="predicted"/>
<dbReference type="Proteomes" id="UP000064243">
    <property type="component" value="Unassembled WGS sequence"/>
</dbReference>
<dbReference type="STRING" id="1123392.GCA_000376425_00878"/>
<dbReference type="EMBL" id="LDUG01000016">
    <property type="protein sequence ID" value="KVW97361.1"/>
    <property type="molecule type" value="Genomic_DNA"/>
</dbReference>
<comment type="caution">
    <text evidence="1">The sequence shown here is derived from an EMBL/GenBank/DDBJ whole genome shotgun (WGS) entry which is preliminary data.</text>
</comment>
<dbReference type="Pfam" id="PF02082">
    <property type="entry name" value="Rrf2"/>
    <property type="match status" value="1"/>
</dbReference>
<dbReference type="InterPro" id="IPR036390">
    <property type="entry name" value="WH_DNA-bd_sf"/>
</dbReference>
<dbReference type="RefSeq" id="WP_059752339.1">
    <property type="nucleotide sequence ID" value="NZ_LDUG01000016.1"/>
</dbReference>
<dbReference type="PATRIC" id="fig|36861.3.peg.355"/>
<dbReference type="PANTHER" id="PTHR33221">
    <property type="entry name" value="WINGED HELIX-TURN-HELIX TRANSCRIPTIONAL REGULATOR, RRF2 FAMILY"/>
    <property type="match status" value="1"/>
</dbReference>
<dbReference type="eggNOG" id="COG1959">
    <property type="taxonomic scope" value="Bacteria"/>
</dbReference>
<dbReference type="InterPro" id="IPR000944">
    <property type="entry name" value="Tscrpt_reg_Rrf2"/>
</dbReference>
<accession>A0A106BRP2</accession>
<reference evidence="1 2" key="1">
    <citation type="journal article" date="2015" name="Appl. Environ. Microbiol.">
        <title>Aerobic and Anaerobic Thiosulfate Oxidation by a Cold-Adapted, Subglacial Chemoautotroph.</title>
        <authorList>
            <person name="Harrold Z.R."/>
            <person name="Skidmore M.L."/>
            <person name="Hamilton T.L."/>
            <person name="Desch L."/>
            <person name="Amada K."/>
            <person name="van Gelder W."/>
            <person name="Glover K."/>
            <person name="Roden E.E."/>
            <person name="Boyd E.S."/>
        </authorList>
    </citation>
    <scope>NUCLEOTIDE SEQUENCE [LARGE SCALE GENOMIC DNA]</scope>
    <source>
        <strain evidence="1 2">RG</strain>
    </source>
</reference>
<evidence type="ECO:0000313" key="1">
    <source>
        <dbReference type="EMBL" id="KVW97361.1"/>
    </source>
</evidence>